<reference evidence="1" key="1">
    <citation type="submission" date="2018-06" db="EMBL/GenBank/DDBJ databases">
        <authorList>
            <person name="Zhirakovskaya E."/>
        </authorList>
    </citation>
    <scope>NUCLEOTIDE SEQUENCE</scope>
</reference>
<gene>
    <name evidence="1" type="ORF">MNBD_ALPHA01-1306</name>
</gene>
<proteinExistence type="predicted"/>
<sequence>MSTSSMHLPAVRRHMALFWAVCSILMFSFPALGQSDNQSGNLDSYGNKAENISFSIKAQPLRSALIDFSKQSGIQLIYVADEGSAPNSPGLAGNFTIRQALAILLRNSGF</sequence>
<evidence type="ECO:0008006" key="2">
    <source>
        <dbReference type="Google" id="ProtNLM"/>
    </source>
</evidence>
<name>A0A3B0SCX1_9ZZZZ</name>
<dbReference type="Gene3D" id="3.55.50.30">
    <property type="match status" value="1"/>
</dbReference>
<organism evidence="1">
    <name type="scientific">hydrothermal vent metagenome</name>
    <dbReference type="NCBI Taxonomy" id="652676"/>
    <lineage>
        <taxon>unclassified sequences</taxon>
        <taxon>metagenomes</taxon>
        <taxon>ecological metagenomes</taxon>
    </lineage>
</organism>
<dbReference type="AlphaFoldDB" id="A0A3B0SCX1"/>
<protein>
    <recommendedName>
        <fullName evidence="2">Secretin/TonB short N-terminal domain-containing protein</fullName>
    </recommendedName>
</protein>
<dbReference type="EMBL" id="UOEJ01000154">
    <property type="protein sequence ID" value="VAW01863.1"/>
    <property type="molecule type" value="Genomic_DNA"/>
</dbReference>
<evidence type="ECO:0000313" key="1">
    <source>
        <dbReference type="EMBL" id="VAW01863.1"/>
    </source>
</evidence>
<accession>A0A3B0SCX1</accession>
<feature type="non-terminal residue" evidence="1">
    <location>
        <position position="110"/>
    </location>
</feature>